<dbReference type="OrthoDB" id="8438623at2"/>
<dbReference type="Pfam" id="PF00691">
    <property type="entry name" value="OmpA"/>
    <property type="match status" value="1"/>
</dbReference>
<dbReference type="Proteomes" id="UP000199415">
    <property type="component" value="Unassembled WGS sequence"/>
</dbReference>
<dbReference type="InterPro" id="IPR050330">
    <property type="entry name" value="Bact_OuterMem_StrucFunc"/>
</dbReference>
<dbReference type="InterPro" id="IPR036737">
    <property type="entry name" value="OmpA-like_sf"/>
</dbReference>
<dbReference type="RefSeq" id="WP_090018883.1">
    <property type="nucleotide sequence ID" value="NZ_FNCE01000002.1"/>
</dbReference>
<feature type="compositionally biased region" description="Basic and acidic residues" evidence="2">
    <location>
        <begin position="51"/>
        <end position="72"/>
    </location>
</feature>
<dbReference type="EMBL" id="FNCE01000002">
    <property type="protein sequence ID" value="SDF75956.1"/>
    <property type="molecule type" value="Genomic_DNA"/>
</dbReference>
<dbReference type="PROSITE" id="PS51123">
    <property type="entry name" value="OMPA_2"/>
    <property type="match status" value="1"/>
</dbReference>
<proteinExistence type="predicted"/>
<protein>
    <submittedName>
        <fullName evidence="4">Outer membrane protein OmpA</fullName>
    </submittedName>
</protein>
<evidence type="ECO:0000256" key="1">
    <source>
        <dbReference type="PROSITE-ProRule" id="PRU00473"/>
    </source>
</evidence>
<evidence type="ECO:0000313" key="4">
    <source>
        <dbReference type="EMBL" id="SDF75956.1"/>
    </source>
</evidence>
<evidence type="ECO:0000256" key="2">
    <source>
        <dbReference type="SAM" id="MobiDB-lite"/>
    </source>
</evidence>
<dbReference type="InterPro" id="IPR006665">
    <property type="entry name" value="OmpA-like"/>
</dbReference>
<sequence length="268" mass="28657">MPLGLLLTGCTNALVGDDVTPERVQLEGDAAEAAYPRLSTVPDGPPRRPSRRAERQRLIDELQGKPAGDEKTGAAGQGARRAPAGDTPGAVQLAQAQGGDPADERIEINRDEIPQMAPSREGQPVQVPAGTADDAGDDQPSGDATGRGEVRRIAVIQFGHGQAGLDGRDRRVLRKVATIQERTGRRLRVVGHSSSFTRTLSPIDHRIANFDMSIKRAETVANALVAMGVGADAIRVQARGDRDPLYHEFMPSGQAGNRRAEIYLRASR</sequence>
<feature type="region of interest" description="Disordered" evidence="2">
    <location>
        <begin position="30"/>
        <end position="147"/>
    </location>
</feature>
<accession>A0A1G7NPQ4</accession>
<organism evidence="4 5">
    <name type="scientific">Limimonas halophila</name>
    <dbReference type="NCBI Taxonomy" id="1082479"/>
    <lineage>
        <taxon>Bacteria</taxon>
        <taxon>Pseudomonadati</taxon>
        <taxon>Pseudomonadota</taxon>
        <taxon>Alphaproteobacteria</taxon>
        <taxon>Rhodospirillales</taxon>
        <taxon>Rhodovibrionaceae</taxon>
        <taxon>Limimonas</taxon>
    </lineage>
</organism>
<keyword evidence="1" id="KW-0472">Membrane</keyword>
<dbReference type="SUPFAM" id="SSF103088">
    <property type="entry name" value="OmpA-like"/>
    <property type="match status" value="1"/>
</dbReference>
<keyword evidence="5" id="KW-1185">Reference proteome</keyword>
<dbReference type="AlphaFoldDB" id="A0A1G7NPQ4"/>
<feature type="domain" description="OmpA-like" evidence="3">
    <location>
        <begin position="145"/>
        <end position="268"/>
    </location>
</feature>
<dbReference type="STRING" id="1082479.SAMN05216241_102252"/>
<evidence type="ECO:0000313" key="5">
    <source>
        <dbReference type="Proteomes" id="UP000199415"/>
    </source>
</evidence>
<gene>
    <name evidence="4" type="ORF">SAMN05216241_102252</name>
</gene>
<feature type="compositionally biased region" description="Low complexity" evidence="2">
    <location>
        <begin position="73"/>
        <end position="85"/>
    </location>
</feature>
<feature type="compositionally biased region" description="Basic and acidic residues" evidence="2">
    <location>
        <begin position="102"/>
        <end position="113"/>
    </location>
</feature>
<dbReference type="GO" id="GO:0016020">
    <property type="term" value="C:membrane"/>
    <property type="evidence" value="ECO:0007669"/>
    <property type="project" value="UniProtKB-UniRule"/>
</dbReference>
<dbReference type="Gene3D" id="3.30.1330.60">
    <property type="entry name" value="OmpA-like domain"/>
    <property type="match status" value="1"/>
</dbReference>
<name>A0A1G7NPQ4_9PROT</name>
<dbReference type="PANTHER" id="PTHR30329">
    <property type="entry name" value="STATOR ELEMENT OF FLAGELLAR MOTOR COMPLEX"/>
    <property type="match status" value="1"/>
</dbReference>
<reference evidence="4 5" key="1">
    <citation type="submission" date="2016-10" db="EMBL/GenBank/DDBJ databases">
        <authorList>
            <person name="de Groot N.N."/>
        </authorList>
    </citation>
    <scope>NUCLEOTIDE SEQUENCE [LARGE SCALE GENOMIC DNA]</scope>
    <source>
        <strain evidence="4 5">DSM 25584</strain>
    </source>
</reference>
<dbReference type="PANTHER" id="PTHR30329:SF21">
    <property type="entry name" value="LIPOPROTEIN YIAD-RELATED"/>
    <property type="match status" value="1"/>
</dbReference>
<evidence type="ECO:0000259" key="3">
    <source>
        <dbReference type="PROSITE" id="PS51123"/>
    </source>
</evidence>